<comment type="caution">
    <text evidence="15">The sequence shown here is derived from an EMBL/GenBank/DDBJ whole genome shotgun (WGS) entry which is preliminary data.</text>
</comment>
<comment type="catalytic activity">
    <reaction evidence="8">
        <text>L-threonyl-[protein] + ATP = O-phospho-L-threonyl-[protein] + ADP + H(+)</text>
        <dbReference type="Rhea" id="RHEA:46608"/>
        <dbReference type="Rhea" id="RHEA-COMP:11060"/>
        <dbReference type="Rhea" id="RHEA-COMP:11605"/>
        <dbReference type="ChEBI" id="CHEBI:15378"/>
        <dbReference type="ChEBI" id="CHEBI:30013"/>
        <dbReference type="ChEBI" id="CHEBI:30616"/>
        <dbReference type="ChEBI" id="CHEBI:61977"/>
        <dbReference type="ChEBI" id="CHEBI:456216"/>
        <dbReference type="EC" id="2.7.11.1"/>
    </reaction>
</comment>
<comment type="catalytic activity">
    <reaction evidence="9">
        <text>L-seryl-[protein] + ATP = O-phospho-L-seryl-[protein] + ADP + H(+)</text>
        <dbReference type="Rhea" id="RHEA:17989"/>
        <dbReference type="Rhea" id="RHEA-COMP:9863"/>
        <dbReference type="Rhea" id="RHEA-COMP:11604"/>
        <dbReference type="ChEBI" id="CHEBI:15378"/>
        <dbReference type="ChEBI" id="CHEBI:29999"/>
        <dbReference type="ChEBI" id="CHEBI:30616"/>
        <dbReference type="ChEBI" id="CHEBI:83421"/>
        <dbReference type="ChEBI" id="CHEBI:456216"/>
        <dbReference type="EC" id="2.7.11.1"/>
    </reaction>
</comment>
<evidence type="ECO:0000256" key="6">
    <source>
        <dbReference type="ARBA" id="ARBA00022777"/>
    </source>
</evidence>
<evidence type="ECO:0000256" key="10">
    <source>
        <dbReference type="PROSITE-ProRule" id="PRU10141"/>
    </source>
</evidence>
<dbReference type="SUPFAM" id="SSF103243">
    <property type="entry name" value="KA1-like"/>
    <property type="match status" value="1"/>
</dbReference>
<feature type="domain" description="KA1" evidence="14">
    <location>
        <begin position="855"/>
        <end position="905"/>
    </location>
</feature>
<keyword evidence="6 15" id="KW-0418">Kinase</keyword>
<comment type="similarity">
    <text evidence="1">Belongs to the protein kinase superfamily. CAMK Ser/Thr protein kinase family. SNF1 subfamily.</text>
</comment>
<evidence type="ECO:0000256" key="11">
    <source>
        <dbReference type="SAM" id="MobiDB-lite"/>
    </source>
</evidence>
<organism evidence="15 16">
    <name type="scientific">Paratrimastix pyriformis</name>
    <dbReference type="NCBI Taxonomy" id="342808"/>
    <lineage>
        <taxon>Eukaryota</taxon>
        <taxon>Metamonada</taxon>
        <taxon>Preaxostyla</taxon>
        <taxon>Paratrimastigidae</taxon>
        <taxon>Paratrimastix</taxon>
    </lineage>
</organism>
<dbReference type="PROSITE" id="PS50011">
    <property type="entry name" value="PROTEIN_KINASE_DOM"/>
    <property type="match status" value="1"/>
</dbReference>
<dbReference type="PANTHER" id="PTHR24346">
    <property type="entry name" value="MAP/MICROTUBULE AFFINITY-REGULATING KINASE"/>
    <property type="match status" value="1"/>
</dbReference>
<keyword evidence="5 10" id="KW-0547">Nucleotide-binding</keyword>
<proteinExistence type="inferred from homology"/>
<gene>
    <name evidence="15" type="ORF">PAPYR_10385</name>
</gene>
<feature type="region of interest" description="Disordered" evidence="11">
    <location>
        <begin position="1"/>
        <end position="28"/>
    </location>
</feature>
<dbReference type="GO" id="GO:0016301">
    <property type="term" value="F:kinase activity"/>
    <property type="evidence" value="ECO:0007669"/>
    <property type="project" value="UniProtKB-KW"/>
</dbReference>
<dbReference type="PROSITE" id="PS00107">
    <property type="entry name" value="PROTEIN_KINASE_ATP"/>
    <property type="match status" value="1"/>
</dbReference>
<dbReference type="Pfam" id="PF02149">
    <property type="entry name" value="KA1"/>
    <property type="match status" value="1"/>
</dbReference>
<name>A0ABQ8UBR8_9EUKA</name>
<feature type="compositionally biased region" description="Pro residues" evidence="11">
    <location>
        <begin position="626"/>
        <end position="646"/>
    </location>
</feature>
<evidence type="ECO:0000256" key="1">
    <source>
        <dbReference type="ARBA" id="ARBA00006234"/>
    </source>
</evidence>
<feature type="domain" description="Protein kinase" evidence="12">
    <location>
        <begin position="38"/>
        <end position="290"/>
    </location>
</feature>
<dbReference type="CDD" id="cd14003">
    <property type="entry name" value="STKc_AMPK-like"/>
    <property type="match status" value="1"/>
</dbReference>
<sequence>MQPVAEPPPAPAPPPAASADAQAAAPPGTQKVKRVGNYLLAKTVGEGTFGKVKLATHTVTGLRVAVKVLEKDRIVESADMERITREIHILKLLSHPNIIRLYEVIDTQKHIYLIMEFADGGELFDYIVHHTRVKEKEACKFFHQILAGVDYCHQHSIIHRDLKPENLLLDHSRNIKIIDFGLSNKIKMGNLLKTACGSPCYAAPEMIEGKAYVGQASDIWSCGVILFALVCGYLPFEDGNTQALYQKILHGRYRCPSFLSPECKDLIGKILCVDPTRRYTIEKIRQHPWFVDNYSGPPDPVIPLTPETMEIDPVLLEDMVQFGYNKQYVVQCLRGNKHNQVTATYHLLAEKKVRDRIAAGLDPFAPTAPAVPLPMTAAASDRGENRPLPPVPGFVPPPATAVAQQALPPIPLNTSSESNNTSAVGNPASKAPSVILATAPLPSPLSPPLPFGLHANNVTSRPLPIQVPAQQAPVSARSVTSASPTPTATVAPMPASAVPPQGSPTPPHTPPVCLLSPSLCCVCSGRYLLLAHAHAHAMASDLAFFVFVSAEIASPAGAVEAPRTPVMTPSALPTAVSPIDDGRRGAHPTTPPPIRSISEDGEEAPDDAMRPLSPRVVPTTPTLPALSPPRITPALPSLPAPSPSPPVASITARRRHSMFPNSAIVPPAFAAAGPAGGFPGAAPPAPVPGMLPRPHRTVPPVPIPGVPEIPTPVRTPAARPTDLQAVGEDEEDMAPPAVMPLPRTAVPMPEEGPAEGTPEGVEEDDEGDVVEATDDQMQQMAAAAAASRARRRVSIAADKDAADALAAIMQSKGPAQASDPRRDVRVFRGLFNVSKALRKRRIVFKRLENSYTLKCEHMDRGLRFELEVCRLPRLEGVCFVNMKRISGDTFAWKEFCSQLFNDVKL</sequence>
<feature type="region of interest" description="Disordered" evidence="11">
    <location>
        <begin position="561"/>
        <end position="648"/>
    </location>
</feature>
<feature type="compositionally biased region" description="Low complexity" evidence="11">
    <location>
        <begin position="749"/>
        <end position="759"/>
    </location>
</feature>
<evidence type="ECO:0000259" key="12">
    <source>
        <dbReference type="PROSITE" id="PS50011"/>
    </source>
</evidence>
<dbReference type="Gene3D" id="1.10.510.10">
    <property type="entry name" value="Transferase(Phosphotransferase) domain 1"/>
    <property type="match status" value="1"/>
</dbReference>
<reference evidence="15" key="1">
    <citation type="journal article" date="2022" name="bioRxiv">
        <title>Genomics of Preaxostyla Flagellates Illuminates Evolutionary Transitions and the Path Towards Mitochondrial Loss.</title>
        <authorList>
            <person name="Novak L.V.F."/>
            <person name="Treitli S.C."/>
            <person name="Pyrih J."/>
            <person name="Halakuc P."/>
            <person name="Pipaliya S.V."/>
            <person name="Vacek V."/>
            <person name="Brzon O."/>
            <person name="Soukal P."/>
            <person name="Eme L."/>
            <person name="Dacks J.B."/>
            <person name="Karnkowska A."/>
            <person name="Elias M."/>
            <person name="Hampl V."/>
        </authorList>
    </citation>
    <scope>NUCLEOTIDE SEQUENCE</scope>
    <source>
        <strain evidence="15">RCP-MX</strain>
    </source>
</reference>
<dbReference type="InterPro" id="IPR008271">
    <property type="entry name" value="Ser/Thr_kinase_AS"/>
</dbReference>
<dbReference type="Gene3D" id="3.30.310.80">
    <property type="entry name" value="Kinase associated domain 1, KA1"/>
    <property type="match status" value="1"/>
</dbReference>
<evidence type="ECO:0000256" key="4">
    <source>
        <dbReference type="ARBA" id="ARBA00022679"/>
    </source>
</evidence>
<dbReference type="PROSITE" id="PS50032">
    <property type="entry name" value="KA1"/>
    <property type="match status" value="1"/>
</dbReference>
<dbReference type="PANTHER" id="PTHR24346:SF82">
    <property type="entry name" value="KP78A-RELATED"/>
    <property type="match status" value="1"/>
</dbReference>
<dbReference type="EC" id="2.7.11.1" evidence="2"/>
<dbReference type="InterPro" id="IPR017441">
    <property type="entry name" value="Protein_kinase_ATP_BS"/>
</dbReference>
<evidence type="ECO:0000259" key="14">
    <source>
        <dbReference type="PROSITE" id="PS50032"/>
    </source>
</evidence>
<evidence type="ECO:0000256" key="7">
    <source>
        <dbReference type="ARBA" id="ARBA00022840"/>
    </source>
</evidence>
<dbReference type="SUPFAM" id="SSF56112">
    <property type="entry name" value="Protein kinase-like (PK-like)"/>
    <property type="match status" value="1"/>
</dbReference>
<evidence type="ECO:0000256" key="9">
    <source>
        <dbReference type="ARBA" id="ARBA00048679"/>
    </source>
</evidence>
<dbReference type="SMART" id="SM00220">
    <property type="entry name" value="S_TKc"/>
    <property type="match status" value="1"/>
</dbReference>
<feature type="compositionally biased region" description="Low complexity" evidence="11">
    <location>
        <begin position="17"/>
        <end position="27"/>
    </location>
</feature>
<keyword evidence="3" id="KW-0723">Serine/threonine-protein kinase</keyword>
<dbReference type="InterPro" id="IPR028375">
    <property type="entry name" value="KA1/Ssp2_C"/>
</dbReference>
<dbReference type="InterPro" id="IPR001772">
    <property type="entry name" value="KA1_dom"/>
</dbReference>
<keyword evidence="7 10" id="KW-0067">ATP-binding</keyword>
<evidence type="ECO:0000313" key="15">
    <source>
        <dbReference type="EMBL" id="KAJ4454820.1"/>
    </source>
</evidence>
<evidence type="ECO:0000256" key="5">
    <source>
        <dbReference type="ARBA" id="ARBA00022741"/>
    </source>
</evidence>
<keyword evidence="16" id="KW-1185">Reference proteome</keyword>
<protein>
    <recommendedName>
        <fullName evidence="2">non-specific serine/threonine protein kinase</fullName>
        <ecNumber evidence="2">2.7.11.1</ecNumber>
    </recommendedName>
</protein>
<evidence type="ECO:0000256" key="8">
    <source>
        <dbReference type="ARBA" id="ARBA00047899"/>
    </source>
</evidence>
<evidence type="ECO:0000256" key="2">
    <source>
        <dbReference type="ARBA" id="ARBA00012513"/>
    </source>
</evidence>
<feature type="binding site" evidence="10">
    <location>
        <position position="67"/>
    </location>
    <ligand>
        <name>ATP</name>
        <dbReference type="ChEBI" id="CHEBI:30616"/>
    </ligand>
</feature>
<dbReference type="InterPro" id="IPR011009">
    <property type="entry name" value="Kinase-like_dom_sf"/>
</dbReference>
<evidence type="ECO:0000256" key="3">
    <source>
        <dbReference type="ARBA" id="ARBA00022527"/>
    </source>
</evidence>
<feature type="compositionally biased region" description="Low complexity" evidence="11">
    <location>
        <begin position="610"/>
        <end position="625"/>
    </location>
</feature>
<feature type="compositionally biased region" description="Pro residues" evidence="11">
    <location>
        <begin position="1"/>
        <end position="16"/>
    </location>
</feature>
<accession>A0ABQ8UBR8</accession>
<dbReference type="Pfam" id="PF00069">
    <property type="entry name" value="Pkinase"/>
    <property type="match status" value="1"/>
</dbReference>
<feature type="domain" description="UBA" evidence="13">
    <location>
        <begin position="310"/>
        <end position="350"/>
    </location>
</feature>
<evidence type="ECO:0000313" key="16">
    <source>
        <dbReference type="Proteomes" id="UP001141327"/>
    </source>
</evidence>
<keyword evidence="4" id="KW-0808">Transferase</keyword>
<dbReference type="InterPro" id="IPR000719">
    <property type="entry name" value="Prot_kinase_dom"/>
</dbReference>
<dbReference type="CDD" id="cd14335">
    <property type="entry name" value="UBA_SnRK1_plant"/>
    <property type="match status" value="1"/>
</dbReference>
<feature type="region of interest" description="Disordered" evidence="11">
    <location>
        <begin position="746"/>
        <end position="767"/>
    </location>
</feature>
<dbReference type="PROSITE" id="PS00108">
    <property type="entry name" value="PROTEIN_KINASE_ST"/>
    <property type="match status" value="1"/>
</dbReference>
<dbReference type="Proteomes" id="UP001141327">
    <property type="component" value="Unassembled WGS sequence"/>
</dbReference>
<dbReference type="InterPro" id="IPR015940">
    <property type="entry name" value="UBA"/>
</dbReference>
<evidence type="ECO:0000259" key="13">
    <source>
        <dbReference type="PROSITE" id="PS50030"/>
    </source>
</evidence>
<dbReference type="EMBL" id="JAPMOS010000132">
    <property type="protein sequence ID" value="KAJ4454820.1"/>
    <property type="molecule type" value="Genomic_DNA"/>
</dbReference>
<dbReference type="PROSITE" id="PS50030">
    <property type="entry name" value="UBA"/>
    <property type="match status" value="1"/>
</dbReference>